<reference evidence="2" key="1">
    <citation type="submission" date="2016-10" db="EMBL/GenBank/DDBJ databases">
        <authorList>
            <person name="Varghese N."/>
            <person name="Submissions S."/>
        </authorList>
    </citation>
    <scope>NUCLEOTIDE SEQUENCE [LARGE SCALE GENOMIC DNA]</scope>
    <source>
        <strain evidence="2">DSM 16089</strain>
    </source>
</reference>
<keyword evidence="2" id="KW-1185">Reference proteome</keyword>
<dbReference type="AlphaFoldDB" id="A0A1H4IR09"/>
<dbReference type="EMBL" id="FNSQ01000005">
    <property type="protein sequence ID" value="SEB36477.1"/>
    <property type="molecule type" value="Genomic_DNA"/>
</dbReference>
<dbReference type="OrthoDB" id="4949401at2"/>
<name>A0A1H4IR09_9MICO</name>
<protein>
    <submittedName>
        <fullName evidence="1">Uncharacterized protein</fullName>
    </submittedName>
</protein>
<accession>A0A1H4IR09</accession>
<dbReference type="RefSeq" id="WP_060927949.1">
    <property type="nucleotide sequence ID" value="NZ_FNSQ01000005.1"/>
</dbReference>
<dbReference type="Proteomes" id="UP000183750">
    <property type="component" value="Unassembled WGS sequence"/>
</dbReference>
<organism evidence="1 2">
    <name type="scientific">Microbacterium hydrocarbonoxydans</name>
    <dbReference type="NCBI Taxonomy" id="273678"/>
    <lineage>
        <taxon>Bacteria</taxon>
        <taxon>Bacillati</taxon>
        <taxon>Actinomycetota</taxon>
        <taxon>Actinomycetes</taxon>
        <taxon>Micrococcales</taxon>
        <taxon>Microbacteriaceae</taxon>
        <taxon>Microbacterium</taxon>
    </lineage>
</organism>
<evidence type="ECO:0000313" key="2">
    <source>
        <dbReference type="Proteomes" id="UP000183750"/>
    </source>
</evidence>
<sequence length="94" mass="10354">MIVEEAGERIAVSTRIQEDGQLVYDFLWIDGPGESDYGFTLGLSTHPAGAPQPTLTDDELEQHARQFVRAFFAPDGIGPSDFPDFVAARRDDGR</sequence>
<gene>
    <name evidence="1" type="ORF">SAMN04489807_0177</name>
</gene>
<evidence type="ECO:0000313" key="1">
    <source>
        <dbReference type="EMBL" id="SEB36477.1"/>
    </source>
</evidence>
<proteinExistence type="predicted"/>